<keyword evidence="2" id="KW-1133">Transmembrane helix</keyword>
<dbReference type="Proteomes" id="UP001176961">
    <property type="component" value="Unassembled WGS sequence"/>
</dbReference>
<protein>
    <submittedName>
        <fullName evidence="3">Uncharacterized protein</fullName>
    </submittedName>
</protein>
<feature type="compositionally biased region" description="Basic residues" evidence="1">
    <location>
        <begin position="96"/>
        <end position="109"/>
    </location>
</feature>
<dbReference type="EMBL" id="CATQJL010000112">
    <property type="protein sequence ID" value="CAJ0596167.1"/>
    <property type="molecule type" value="Genomic_DNA"/>
</dbReference>
<reference evidence="3" key="1">
    <citation type="submission" date="2023-07" db="EMBL/GenBank/DDBJ databases">
        <authorList>
            <consortium name="CYATHOMIX"/>
        </authorList>
    </citation>
    <scope>NUCLEOTIDE SEQUENCE</scope>
    <source>
        <strain evidence="3">N/A</strain>
    </source>
</reference>
<feature type="transmembrane region" description="Helical" evidence="2">
    <location>
        <begin position="15"/>
        <end position="35"/>
    </location>
</feature>
<proteinExistence type="predicted"/>
<dbReference type="AlphaFoldDB" id="A0AA36M3V6"/>
<sequence length="177" mass="20376">MLERFPVFRPQRRTVLMIAVASVSILTGIFIYFHYKSKKEKAPYERLLNRPIRRGLSRKKRRHKKTESLTSKRPSKYGRSARKRRMMQDYRISPTSRRKKLPHAKRKAASSRSAPTSKTRGKRVSFAGETTDASAMASTRTMVPMSGASHVSTFSNRSMALPTPAPPIRRRTREEVK</sequence>
<evidence type="ECO:0000313" key="4">
    <source>
        <dbReference type="Proteomes" id="UP001176961"/>
    </source>
</evidence>
<comment type="caution">
    <text evidence="3">The sequence shown here is derived from an EMBL/GenBank/DDBJ whole genome shotgun (WGS) entry which is preliminary data.</text>
</comment>
<feature type="compositionally biased region" description="Basic residues" evidence="1">
    <location>
        <begin position="73"/>
        <end position="85"/>
    </location>
</feature>
<gene>
    <name evidence="3" type="ORF">CYNAS_LOCUS8150</name>
</gene>
<keyword evidence="2" id="KW-0812">Transmembrane</keyword>
<evidence type="ECO:0000256" key="2">
    <source>
        <dbReference type="SAM" id="Phobius"/>
    </source>
</evidence>
<keyword evidence="2" id="KW-0472">Membrane</keyword>
<feature type="region of interest" description="Disordered" evidence="1">
    <location>
        <begin position="51"/>
        <end position="177"/>
    </location>
</feature>
<evidence type="ECO:0000256" key="1">
    <source>
        <dbReference type="SAM" id="MobiDB-lite"/>
    </source>
</evidence>
<evidence type="ECO:0000313" key="3">
    <source>
        <dbReference type="EMBL" id="CAJ0596167.1"/>
    </source>
</evidence>
<organism evidence="3 4">
    <name type="scientific">Cylicocyclus nassatus</name>
    <name type="common">Nematode worm</name>
    <dbReference type="NCBI Taxonomy" id="53992"/>
    <lineage>
        <taxon>Eukaryota</taxon>
        <taxon>Metazoa</taxon>
        <taxon>Ecdysozoa</taxon>
        <taxon>Nematoda</taxon>
        <taxon>Chromadorea</taxon>
        <taxon>Rhabditida</taxon>
        <taxon>Rhabditina</taxon>
        <taxon>Rhabditomorpha</taxon>
        <taxon>Strongyloidea</taxon>
        <taxon>Strongylidae</taxon>
        <taxon>Cylicocyclus</taxon>
    </lineage>
</organism>
<accession>A0AA36M3V6</accession>
<name>A0AA36M3V6_CYLNA</name>
<feature type="compositionally biased region" description="Polar residues" evidence="1">
    <location>
        <begin position="149"/>
        <end position="158"/>
    </location>
</feature>
<feature type="compositionally biased region" description="Basic residues" evidence="1">
    <location>
        <begin position="51"/>
        <end position="65"/>
    </location>
</feature>
<feature type="compositionally biased region" description="Polar residues" evidence="1">
    <location>
        <begin position="131"/>
        <end position="141"/>
    </location>
</feature>
<keyword evidence="4" id="KW-1185">Reference proteome</keyword>